<feature type="transmembrane region" description="Helical" evidence="1">
    <location>
        <begin position="867"/>
        <end position="884"/>
    </location>
</feature>
<feature type="transmembrane region" description="Helical" evidence="1">
    <location>
        <begin position="891"/>
        <end position="911"/>
    </location>
</feature>
<feature type="transmembrane region" description="Helical" evidence="1">
    <location>
        <begin position="388"/>
        <end position="410"/>
    </location>
</feature>
<feature type="transmembrane region" description="Helical" evidence="1">
    <location>
        <begin position="532"/>
        <end position="550"/>
    </location>
</feature>
<accession>A0AAE3XRC6</accession>
<proteinExistence type="predicted"/>
<feature type="transmembrane region" description="Helical" evidence="1">
    <location>
        <begin position="462"/>
        <end position="481"/>
    </location>
</feature>
<keyword evidence="1" id="KW-1133">Transmembrane helix</keyword>
<keyword evidence="1" id="KW-0472">Membrane</keyword>
<feature type="transmembrane region" description="Helical" evidence="1">
    <location>
        <begin position="7"/>
        <end position="30"/>
    </location>
</feature>
<evidence type="ECO:0000313" key="3">
    <source>
        <dbReference type="Proteomes" id="UP001185092"/>
    </source>
</evidence>
<feature type="transmembrane region" description="Helical" evidence="1">
    <location>
        <begin position="333"/>
        <end position="352"/>
    </location>
</feature>
<feature type="transmembrane region" description="Helical" evidence="1">
    <location>
        <begin position="357"/>
        <end position="376"/>
    </location>
</feature>
<evidence type="ECO:0000256" key="1">
    <source>
        <dbReference type="SAM" id="Phobius"/>
    </source>
</evidence>
<reference evidence="2" key="1">
    <citation type="submission" date="2023-07" db="EMBL/GenBank/DDBJ databases">
        <title>Genomic Encyclopedia of Type Strains, Phase IV (KMG-IV): sequencing the most valuable type-strain genomes for metagenomic binning, comparative biology and taxonomic classification.</title>
        <authorList>
            <person name="Goeker M."/>
        </authorList>
    </citation>
    <scope>NUCLEOTIDE SEQUENCE</scope>
    <source>
        <strain evidence="2">DSM 26174</strain>
    </source>
</reference>
<keyword evidence="3" id="KW-1185">Reference proteome</keyword>
<dbReference type="Gene3D" id="3.30.70.1440">
    <property type="entry name" value="Multidrug efflux transporter AcrB pore domain"/>
    <property type="match status" value="1"/>
</dbReference>
<protein>
    <submittedName>
        <fullName evidence="2">Multidrug efflux pump subunit AcrB</fullName>
    </submittedName>
</protein>
<dbReference type="SUPFAM" id="SSF82714">
    <property type="entry name" value="Multidrug efflux transporter AcrB TolC docking domain, DN and DC subdomains"/>
    <property type="match status" value="2"/>
</dbReference>
<feature type="transmembrane region" description="Helical" evidence="1">
    <location>
        <begin position="994"/>
        <end position="1020"/>
    </location>
</feature>
<dbReference type="Gene3D" id="3.30.70.1430">
    <property type="entry name" value="Multidrug efflux transporter AcrB pore domain"/>
    <property type="match status" value="2"/>
</dbReference>
<comment type="caution">
    <text evidence="2">The sequence shown here is derived from an EMBL/GenBank/DDBJ whole genome shotgun (WGS) entry which is preliminary data.</text>
</comment>
<feature type="transmembrane region" description="Helical" evidence="1">
    <location>
        <begin position="963"/>
        <end position="982"/>
    </location>
</feature>
<keyword evidence="1" id="KW-0812">Transmembrane</keyword>
<dbReference type="InterPro" id="IPR027463">
    <property type="entry name" value="AcrB_DN_DC_subdom"/>
</dbReference>
<organism evidence="2 3">
    <name type="scientific">Aureibacter tunicatorum</name>
    <dbReference type="NCBI Taxonomy" id="866807"/>
    <lineage>
        <taxon>Bacteria</taxon>
        <taxon>Pseudomonadati</taxon>
        <taxon>Bacteroidota</taxon>
        <taxon>Cytophagia</taxon>
        <taxon>Cytophagales</taxon>
        <taxon>Persicobacteraceae</taxon>
        <taxon>Aureibacter</taxon>
    </lineage>
</organism>
<feature type="transmembrane region" description="Helical" evidence="1">
    <location>
        <begin position="430"/>
        <end position="450"/>
    </location>
</feature>
<dbReference type="Gene3D" id="3.30.2090.10">
    <property type="entry name" value="Multidrug efflux transporter AcrB TolC docking domain, DN and DC subdomains"/>
    <property type="match status" value="2"/>
</dbReference>
<dbReference type="SUPFAM" id="SSF82693">
    <property type="entry name" value="Multidrug efflux transporter AcrB pore domain, PN1, PN2, PC1 and PC2 subdomains"/>
    <property type="match status" value="2"/>
</dbReference>
<name>A0AAE3XRC6_9BACT</name>
<evidence type="ECO:0000313" key="2">
    <source>
        <dbReference type="EMBL" id="MDR6240510.1"/>
    </source>
</evidence>
<feature type="transmembrane region" description="Helical" evidence="1">
    <location>
        <begin position="917"/>
        <end position="942"/>
    </location>
</feature>
<dbReference type="Gene3D" id="1.20.1640.10">
    <property type="entry name" value="Multidrug efflux transporter AcrB transmembrane domain"/>
    <property type="match status" value="2"/>
</dbReference>
<dbReference type="GO" id="GO:0042910">
    <property type="term" value="F:xenobiotic transmembrane transporter activity"/>
    <property type="evidence" value="ECO:0007669"/>
    <property type="project" value="TreeGrafter"/>
</dbReference>
<dbReference type="SUPFAM" id="SSF82866">
    <property type="entry name" value="Multidrug efflux transporter AcrB transmembrane domain"/>
    <property type="match status" value="2"/>
</dbReference>
<dbReference type="Pfam" id="PF00873">
    <property type="entry name" value="ACR_tran"/>
    <property type="match status" value="1"/>
</dbReference>
<dbReference type="EMBL" id="JAVDQD010000005">
    <property type="protein sequence ID" value="MDR6240510.1"/>
    <property type="molecule type" value="Genomic_DNA"/>
</dbReference>
<dbReference type="PRINTS" id="PR00702">
    <property type="entry name" value="ACRIFLAVINRP"/>
</dbReference>
<dbReference type="GO" id="GO:0005886">
    <property type="term" value="C:plasma membrane"/>
    <property type="evidence" value="ECO:0007669"/>
    <property type="project" value="TreeGrafter"/>
</dbReference>
<dbReference type="PANTHER" id="PTHR32063">
    <property type="match status" value="1"/>
</dbReference>
<dbReference type="RefSeq" id="WP_309940512.1">
    <property type="nucleotide sequence ID" value="NZ_AP025306.1"/>
</dbReference>
<dbReference type="InterPro" id="IPR001036">
    <property type="entry name" value="Acrflvin-R"/>
</dbReference>
<dbReference type="PANTHER" id="PTHR32063:SF33">
    <property type="entry name" value="RND SUPERFAMILY EFFLUX PUMP PERMEASE COMPONENT"/>
    <property type="match status" value="1"/>
</dbReference>
<gene>
    <name evidence="2" type="ORF">HNQ88_003586</name>
</gene>
<sequence>MKNIISYFIKFPLAVNIVMVMVALFGIIGLSRVQRNFFPSVPTRNVYVDILYPGASPEEVEEGAILKIEEEVKGISNMDRITSVSMENSGTVTIEMLKGADMDEALDDVKNAVDRIASFPIDVESVVTYKHDDINFAINFAITAREGKPVDLKVLKETAQQVERDILKMDGISKVELNGYPEEEIAVLLNEDALEAFDLTFSEVAKAVSSTNLVMTGGSIKDGEEEFFIRVRNKNYQGSGLENIVIRNTDNGGVIRLKDVAEIKDQWEDSPSKVLFNGSQAVIVNINTTFDEDIVNASDQIKAYLEKFNSNQPLLYAEVNRDTSVTLNQRIDLLSDNGLMGMVLVMIFLSLFLNPRVAFWVAIGVPFSMLGMLVVLPMTTVTINMMSLFGLILVLGILVDDAIVVAENIYRHFKMGKTPVKSAVDGTMEVLPAVISGVLTTMLAFSAFYFLDGKMGDMFAEISVIVIIILLVSLIEGLIILPSHLAHSKALKDRNEQSKWKKYMSWAEDSLLWTRDNIYVPLFKKAIEFKTVTISVFISLMILAFGFVSSRMVESTFFPSVDGDNFTVTLTMPSGTEEQVTQQALDIIHEAIWEVNEEMKPMQPENKNIISQSFQRFMNSGNKAMIEVTLLDAEVRNGGTEETISRIRKKVGDIAGAETLTYEGFNPFGKSLIISLLGDDNDVLQNAKEDLKKGMRNMPELTDISDNTPVGNREIEIELKEKTHHLGVTIQDVISQVREAFFGNEAQRLQRGKDEVKVWVKYNDDNRKSIGDLEDMKIRLSDGSAYPLSELAYLRMVDGVSSIQHLDFEKEVQLEANQTDPNSSLPFILGKLEKEVLEPLYEKYPGVRASYDGQKREQEKVAKSAKVVIPVVLLLMFTIVVFTLRSVSQAILVYAMIPFSFIGIVFGHWFHGMSMSLMSFMGMIALVGVMINDGLVLINALNINLKSGKNYYDALVEAATSRYRPIILTTLTTVVGMAPMVLETSLQAQFLIPVALSLAYGMVIATLCTLFLLPVMLMIVNRMKVIWKSFKEGRQASAEEVESAIKEMEYEYEEM</sequence>
<dbReference type="AlphaFoldDB" id="A0AAE3XRC6"/>
<dbReference type="Gene3D" id="3.30.70.1320">
    <property type="entry name" value="Multidrug efflux transporter AcrB pore domain like"/>
    <property type="match status" value="1"/>
</dbReference>
<dbReference type="Proteomes" id="UP001185092">
    <property type="component" value="Unassembled WGS sequence"/>
</dbReference>